<evidence type="ECO:0000313" key="2">
    <source>
        <dbReference type="EMBL" id="QDS95477.1"/>
    </source>
</evidence>
<evidence type="ECO:0000256" key="1">
    <source>
        <dbReference type="SAM" id="SignalP"/>
    </source>
</evidence>
<reference evidence="2 3" key="1">
    <citation type="submission" date="2019-02" db="EMBL/GenBank/DDBJ databases">
        <title>Deep-cultivation of Planctomycetes and their phenomic and genomic characterization uncovers novel biology.</title>
        <authorList>
            <person name="Wiegand S."/>
            <person name="Jogler M."/>
            <person name="Boedeker C."/>
            <person name="Pinto D."/>
            <person name="Vollmers J."/>
            <person name="Rivas-Marin E."/>
            <person name="Kohn T."/>
            <person name="Peeters S.H."/>
            <person name="Heuer A."/>
            <person name="Rast P."/>
            <person name="Oberbeckmann S."/>
            <person name="Bunk B."/>
            <person name="Jeske O."/>
            <person name="Meyerdierks A."/>
            <person name="Storesund J.E."/>
            <person name="Kallscheuer N."/>
            <person name="Luecker S."/>
            <person name="Lage O.M."/>
            <person name="Pohl T."/>
            <person name="Merkel B.J."/>
            <person name="Hornburger P."/>
            <person name="Mueller R.-W."/>
            <person name="Bruemmer F."/>
            <person name="Labrenz M."/>
            <person name="Spormann A.M."/>
            <person name="Op den Camp H."/>
            <person name="Overmann J."/>
            <person name="Amann R."/>
            <person name="Jetten M.S.M."/>
            <person name="Mascher T."/>
            <person name="Medema M.H."/>
            <person name="Devos D.P."/>
            <person name="Kaster A.-K."/>
            <person name="Ovreas L."/>
            <person name="Rohde M."/>
            <person name="Galperin M.Y."/>
            <person name="Jogler C."/>
        </authorList>
    </citation>
    <scope>NUCLEOTIDE SEQUENCE [LARGE SCALE GENOMIC DNA]</scope>
    <source>
        <strain evidence="2 3">FF011L</strain>
    </source>
</reference>
<evidence type="ECO:0008006" key="4">
    <source>
        <dbReference type="Google" id="ProtNLM"/>
    </source>
</evidence>
<feature type="chain" id="PRO_5022004547" description="Carboxypeptidase regulatory-like domain-containing protein" evidence="1">
    <location>
        <begin position="25"/>
        <end position="159"/>
    </location>
</feature>
<dbReference type="RefSeq" id="WP_145353640.1">
    <property type="nucleotide sequence ID" value="NZ_CP036262.1"/>
</dbReference>
<keyword evidence="1" id="KW-0732">Signal</keyword>
<sequence precursor="true">MSKIPLVRRFGFSVSIPLIGLVLAGGCGQGDSFPTAHVSGQVVCQGKPVSGAMVYFEPVRTGSQASSIVGKQGFAFTDSEGHYVLSTYAPGEGDGAVVGMHRVRVGRGDAQCECSMNEEVDLMQAEVLADTDNFFDLVLPKASGRQLALQKRNRDEDDE</sequence>
<feature type="signal peptide" evidence="1">
    <location>
        <begin position="1"/>
        <end position="24"/>
    </location>
</feature>
<dbReference type="EMBL" id="CP036262">
    <property type="protein sequence ID" value="QDS95477.1"/>
    <property type="molecule type" value="Genomic_DNA"/>
</dbReference>
<dbReference type="AlphaFoldDB" id="A0A517ML28"/>
<dbReference type="KEGG" id="rml:FF011L_42730"/>
<dbReference type="OrthoDB" id="287810at2"/>
<gene>
    <name evidence="2" type="ORF">FF011L_42730</name>
</gene>
<dbReference type="PROSITE" id="PS51257">
    <property type="entry name" value="PROKAR_LIPOPROTEIN"/>
    <property type="match status" value="1"/>
</dbReference>
<keyword evidence="3" id="KW-1185">Reference proteome</keyword>
<protein>
    <recommendedName>
        <fullName evidence="4">Carboxypeptidase regulatory-like domain-containing protein</fullName>
    </recommendedName>
</protein>
<name>A0A517ML28_9BACT</name>
<dbReference type="Proteomes" id="UP000320672">
    <property type="component" value="Chromosome"/>
</dbReference>
<accession>A0A517ML28</accession>
<proteinExistence type="predicted"/>
<organism evidence="2 3">
    <name type="scientific">Roseimaritima multifibrata</name>
    <dbReference type="NCBI Taxonomy" id="1930274"/>
    <lineage>
        <taxon>Bacteria</taxon>
        <taxon>Pseudomonadati</taxon>
        <taxon>Planctomycetota</taxon>
        <taxon>Planctomycetia</taxon>
        <taxon>Pirellulales</taxon>
        <taxon>Pirellulaceae</taxon>
        <taxon>Roseimaritima</taxon>
    </lineage>
</organism>
<evidence type="ECO:0000313" key="3">
    <source>
        <dbReference type="Proteomes" id="UP000320672"/>
    </source>
</evidence>